<sequence length="190" mass="20986">MAIVDNSPSAQKAKRSLVAAQKSGEVVFKDMADRTEARDLPRWVKLAVAKHELLGVTWKETIENTKHSPSTLSGYKKAPAFKDWQIQLQEIADDPMKIAQLILRSSVAESAMDYLGVIEAAKELGDYKEVRLATKDLLKTYELLKDERSNKGASGPIVVQVNLGNMSVEVPEVEAEYEVLVDEEPDAGTT</sequence>
<dbReference type="AlphaFoldDB" id="A0A0F9EY67"/>
<comment type="caution">
    <text evidence="1">The sequence shown here is derived from an EMBL/GenBank/DDBJ whole genome shotgun (WGS) entry which is preliminary data.</text>
</comment>
<organism evidence="1">
    <name type="scientific">marine sediment metagenome</name>
    <dbReference type="NCBI Taxonomy" id="412755"/>
    <lineage>
        <taxon>unclassified sequences</taxon>
        <taxon>metagenomes</taxon>
        <taxon>ecological metagenomes</taxon>
    </lineage>
</organism>
<accession>A0A0F9EY67</accession>
<gene>
    <name evidence="1" type="ORF">LCGC14_2372090</name>
</gene>
<evidence type="ECO:0000313" key="1">
    <source>
        <dbReference type="EMBL" id="KKL28743.1"/>
    </source>
</evidence>
<name>A0A0F9EY67_9ZZZZ</name>
<protein>
    <submittedName>
        <fullName evidence="1">Uncharacterized protein</fullName>
    </submittedName>
</protein>
<proteinExistence type="predicted"/>
<dbReference type="EMBL" id="LAZR01034987">
    <property type="protein sequence ID" value="KKL28743.1"/>
    <property type="molecule type" value="Genomic_DNA"/>
</dbReference>
<reference evidence="1" key="1">
    <citation type="journal article" date="2015" name="Nature">
        <title>Complex archaea that bridge the gap between prokaryotes and eukaryotes.</title>
        <authorList>
            <person name="Spang A."/>
            <person name="Saw J.H."/>
            <person name="Jorgensen S.L."/>
            <person name="Zaremba-Niedzwiedzka K."/>
            <person name="Martijn J."/>
            <person name="Lind A.E."/>
            <person name="van Eijk R."/>
            <person name="Schleper C."/>
            <person name="Guy L."/>
            <person name="Ettema T.J."/>
        </authorList>
    </citation>
    <scope>NUCLEOTIDE SEQUENCE</scope>
</reference>